<name>A0A448WE30_9PLAT</name>
<dbReference type="EMBL" id="CAAALY010006380">
    <property type="protein sequence ID" value="VEL09464.1"/>
    <property type="molecule type" value="Genomic_DNA"/>
</dbReference>
<organism evidence="2 3">
    <name type="scientific">Protopolystoma xenopodis</name>
    <dbReference type="NCBI Taxonomy" id="117903"/>
    <lineage>
        <taxon>Eukaryota</taxon>
        <taxon>Metazoa</taxon>
        <taxon>Spiralia</taxon>
        <taxon>Lophotrochozoa</taxon>
        <taxon>Platyhelminthes</taxon>
        <taxon>Monogenea</taxon>
        <taxon>Polyopisthocotylea</taxon>
        <taxon>Polystomatidea</taxon>
        <taxon>Polystomatidae</taxon>
        <taxon>Protopolystoma</taxon>
    </lineage>
</organism>
<evidence type="ECO:0000256" key="1">
    <source>
        <dbReference type="SAM" id="MobiDB-lite"/>
    </source>
</evidence>
<dbReference type="AlphaFoldDB" id="A0A448WE30"/>
<evidence type="ECO:0000313" key="3">
    <source>
        <dbReference type="Proteomes" id="UP000784294"/>
    </source>
</evidence>
<gene>
    <name evidence="2" type="ORF">PXEA_LOCUS2904</name>
</gene>
<feature type="compositionally biased region" description="Polar residues" evidence="1">
    <location>
        <begin position="365"/>
        <end position="377"/>
    </location>
</feature>
<protein>
    <submittedName>
        <fullName evidence="2">Uncharacterized protein</fullName>
    </submittedName>
</protein>
<reference evidence="2" key="1">
    <citation type="submission" date="2018-11" db="EMBL/GenBank/DDBJ databases">
        <authorList>
            <consortium name="Pathogen Informatics"/>
        </authorList>
    </citation>
    <scope>NUCLEOTIDE SEQUENCE</scope>
</reference>
<dbReference type="OrthoDB" id="5783533at2759"/>
<dbReference type="Proteomes" id="UP000784294">
    <property type="component" value="Unassembled WGS sequence"/>
</dbReference>
<feature type="region of interest" description="Disordered" evidence="1">
    <location>
        <begin position="326"/>
        <end position="377"/>
    </location>
</feature>
<evidence type="ECO:0000313" key="2">
    <source>
        <dbReference type="EMBL" id="VEL09464.1"/>
    </source>
</evidence>
<sequence>MCLYCTQQRQQQLNQLVSLSTAGDKLTSQNPEVTGIGSGGTQFCLPGSGRNDSALATDVSSSAVLGTSLPDSILTGPLSQTNTILVGNTNMPSLTSDSNSVAILVPSTSATGSLSAGPLTDSIPFSSKPPSIVPLSQISRPDIPGGGVAGCCSISGLGHSFAPLAGWSIELIPDQSTTPLQHPQPASFSAFGQLSSEALPPQLVANFSDDPSPLPALGDGPCSVCQPRASSSSSSSSTSTEPCSCLPLSLSPARESTGCVEPVGESAVGAAACPGPDQDQLACARLIRQLASEILVAMQHHQQQQHQQYQQLISTQTFQAFSQEPTPQIISNPSNASSNNPNINTTTVNDSNNINITNGVPLASGQETWSHSYQPAS</sequence>
<proteinExistence type="predicted"/>
<keyword evidence="3" id="KW-1185">Reference proteome</keyword>
<feature type="compositionally biased region" description="Low complexity" evidence="1">
    <location>
        <begin position="327"/>
        <end position="349"/>
    </location>
</feature>
<accession>A0A448WE30</accession>
<comment type="caution">
    <text evidence="2">The sequence shown here is derived from an EMBL/GenBank/DDBJ whole genome shotgun (WGS) entry which is preliminary data.</text>
</comment>